<dbReference type="Gene3D" id="3.90.1150.10">
    <property type="entry name" value="Aspartate Aminotransferase, domain 1"/>
    <property type="match status" value="1"/>
</dbReference>
<proteinExistence type="predicted"/>
<dbReference type="InterPro" id="IPR000653">
    <property type="entry name" value="DegT/StrS_aminotransferase"/>
</dbReference>
<evidence type="ECO:0000313" key="1">
    <source>
        <dbReference type="EMBL" id="MPN28068.1"/>
    </source>
</evidence>
<comment type="caution">
    <text evidence="1">The sequence shown here is derived from an EMBL/GenBank/DDBJ whole genome shotgun (WGS) entry which is preliminary data.</text>
</comment>
<protein>
    <submittedName>
        <fullName evidence="1">UDP-4-amino-4-deoxy-L-arabinose--oxoglutarate aminotransferase</fullName>
        <ecNumber evidence="1">2.6.1.87</ecNumber>
    </submittedName>
</protein>
<dbReference type="AlphaFoldDB" id="A0A645GMC1"/>
<dbReference type="InterPro" id="IPR015422">
    <property type="entry name" value="PyrdxlP-dep_Trfase_small"/>
</dbReference>
<organism evidence="1">
    <name type="scientific">bioreactor metagenome</name>
    <dbReference type="NCBI Taxonomy" id="1076179"/>
    <lineage>
        <taxon>unclassified sequences</taxon>
        <taxon>metagenomes</taxon>
        <taxon>ecological metagenomes</taxon>
    </lineage>
</organism>
<dbReference type="PANTHER" id="PTHR30244:SF34">
    <property type="entry name" value="DTDP-4-AMINO-4,6-DIDEOXYGALACTOSE TRANSAMINASE"/>
    <property type="match status" value="1"/>
</dbReference>
<sequence length="156" mass="17548">MTDFQEALGVAQMEKATMLLDARRTLAARYDEALARFPQLVTPLIPEGRVSGYQSYVCLFAAPDDLANLSKETIDALHMRRNDFMYRLEEAGVTTRQGTHAVHTLGYYKKTYGLQDAQYLASYAADRLSVALPLYYGMTGEEFDYVIEQISKALKG</sequence>
<dbReference type="GO" id="GO:0000271">
    <property type="term" value="P:polysaccharide biosynthetic process"/>
    <property type="evidence" value="ECO:0007669"/>
    <property type="project" value="TreeGrafter"/>
</dbReference>
<dbReference type="GO" id="GO:0099620">
    <property type="term" value="F:UDP-4-amino-4-deoxy-L-arabinose aminotransferase"/>
    <property type="evidence" value="ECO:0007669"/>
    <property type="project" value="UniProtKB-EC"/>
</dbReference>
<dbReference type="EC" id="2.6.1.87" evidence="1"/>
<accession>A0A645GMC1</accession>
<dbReference type="PANTHER" id="PTHR30244">
    <property type="entry name" value="TRANSAMINASE"/>
    <property type="match status" value="1"/>
</dbReference>
<dbReference type="InterPro" id="IPR015424">
    <property type="entry name" value="PyrdxlP-dep_Trfase"/>
</dbReference>
<gene>
    <name evidence="1" type="primary">arnB_25</name>
    <name evidence="1" type="ORF">SDC9_175507</name>
</gene>
<name>A0A645GMC1_9ZZZZ</name>
<keyword evidence="1" id="KW-0032">Aminotransferase</keyword>
<dbReference type="GO" id="GO:0030170">
    <property type="term" value="F:pyridoxal phosphate binding"/>
    <property type="evidence" value="ECO:0007669"/>
    <property type="project" value="TreeGrafter"/>
</dbReference>
<keyword evidence="1" id="KW-0808">Transferase</keyword>
<dbReference type="SUPFAM" id="SSF53383">
    <property type="entry name" value="PLP-dependent transferases"/>
    <property type="match status" value="1"/>
</dbReference>
<dbReference type="EMBL" id="VSSQ01078200">
    <property type="protein sequence ID" value="MPN28068.1"/>
    <property type="molecule type" value="Genomic_DNA"/>
</dbReference>
<dbReference type="Pfam" id="PF01041">
    <property type="entry name" value="DegT_DnrJ_EryC1"/>
    <property type="match status" value="1"/>
</dbReference>
<reference evidence="1" key="1">
    <citation type="submission" date="2019-08" db="EMBL/GenBank/DDBJ databases">
        <authorList>
            <person name="Kucharzyk K."/>
            <person name="Murdoch R.W."/>
            <person name="Higgins S."/>
            <person name="Loffler F."/>
        </authorList>
    </citation>
    <scope>NUCLEOTIDE SEQUENCE</scope>
</reference>